<comment type="caution">
    <text evidence="1">The sequence shown here is derived from an EMBL/GenBank/DDBJ whole genome shotgun (WGS) entry which is preliminary data.</text>
</comment>
<evidence type="ECO:0000313" key="2">
    <source>
        <dbReference type="Proteomes" id="UP000050360"/>
    </source>
</evidence>
<reference evidence="1 2" key="1">
    <citation type="submission" date="2015-09" db="EMBL/GenBank/DDBJ databases">
        <title>A metagenomics-based metabolic model of nitrate-dependent anaerobic oxidation of methane by Methanoperedens-like archaea.</title>
        <authorList>
            <person name="Arshad A."/>
            <person name="Speth D.R."/>
            <person name="De Graaf R.M."/>
            <person name="Op Den Camp H.J."/>
            <person name="Jetten M.S."/>
            <person name="Welte C.U."/>
        </authorList>
    </citation>
    <scope>NUCLEOTIDE SEQUENCE [LARGE SCALE GENOMIC DNA]</scope>
</reference>
<name>A0A0P8ADW7_9EURY</name>
<proteinExistence type="predicted"/>
<sequence length="96" mass="11341">MTTQVNIRLDEHLLQEIDALSHMLHVPRSEWLRMKLAEVVKDNILKYREVLALEYTMGHISYEELHTLIGKDADDVKLIHEMTQKGKKEIDKLFDK</sequence>
<organism evidence="1 2">
    <name type="scientific">Candidatus Methanoperedens nitratireducens</name>
    <dbReference type="NCBI Taxonomy" id="1392998"/>
    <lineage>
        <taxon>Archaea</taxon>
        <taxon>Methanobacteriati</taxon>
        <taxon>Methanobacteriota</taxon>
        <taxon>Stenosarchaea group</taxon>
        <taxon>Methanomicrobia</taxon>
        <taxon>Methanosarcinales</taxon>
        <taxon>ANME-2 cluster</taxon>
        <taxon>Candidatus Methanoperedentaceae</taxon>
        <taxon>Candidatus Methanoperedens</taxon>
    </lineage>
</organism>
<evidence type="ECO:0008006" key="3">
    <source>
        <dbReference type="Google" id="ProtNLM"/>
    </source>
</evidence>
<protein>
    <recommendedName>
        <fullName evidence="3">Ribbon-helix-helix protein CopG domain-containing protein</fullName>
    </recommendedName>
</protein>
<evidence type="ECO:0000313" key="1">
    <source>
        <dbReference type="EMBL" id="KPQ42384.1"/>
    </source>
</evidence>
<accession>A0A0P8ADW7</accession>
<gene>
    <name evidence="1" type="ORF">MPEBLZ_03101</name>
</gene>
<dbReference type="Proteomes" id="UP000050360">
    <property type="component" value="Unassembled WGS sequence"/>
</dbReference>
<dbReference type="AlphaFoldDB" id="A0A0P8ADW7"/>
<dbReference type="EMBL" id="LKCM01000237">
    <property type="protein sequence ID" value="KPQ42384.1"/>
    <property type="molecule type" value="Genomic_DNA"/>
</dbReference>